<keyword evidence="4" id="KW-0808">Transferase</keyword>
<dbReference type="Pfam" id="PF02518">
    <property type="entry name" value="HATPase_c"/>
    <property type="match status" value="1"/>
</dbReference>
<dbReference type="SUPFAM" id="SSF55785">
    <property type="entry name" value="PYP-like sensor domain (PAS domain)"/>
    <property type="match status" value="5"/>
</dbReference>
<dbReference type="Gene3D" id="3.30.450.20">
    <property type="entry name" value="PAS domain"/>
    <property type="match status" value="5"/>
</dbReference>
<dbReference type="SUPFAM" id="SSF47384">
    <property type="entry name" value="Homodimeric domain of signal transducing histidine kinase"/>
    <property type="match status" value="1"/>
</dbReference>
<evidence type="ECO:0000313" key="10">
    <source>
        <dbReference type="Proteomes" id="UP000326903"/>
    </source>
</evidence>
<evidence type="ECO:0000256" key="3">
    <source>
        <dbReference type="ARBA" id="ARBA00022553"/>
    </source>
</evidence>
<dbReference type="FunFam" id="3.30.450.20:FF:000099">
    <property type="entry name" value="Sensory box sensor histidine kinase"/>
    <property type="match status" value="1"/>
</dbReference>
<dbReference type="FunFam" id="3.30.565.10:FF:000006">
    <property type="entry name" value="Sensor histidine kinase WalK"/>
    <property type="match status" value="1"/>
</dbReference>
<dbReference type="Gene3D" id="1.10.287.130">
    <property type="match status" value="1"/>
</dbReference>
<dbReference type="PANTHER" id="PTHR43304:SF1">
    <property type="entry name" value="PAC DOMAIN-CONTAINING PROTEIN"/>
    <property type="match status" value="1"/>
</dbReference>
<dbReference type="RefSeq" id="WP_150416720.1">
    <property type="nucleotide sequence ID" value="NZ_VYQF01000010.1"/>
</dbReference>
<dbReference type="InterPro" id="IPR013656">
    <property type="entry name" value="PAS_4"/>
</dbReference>
<dbReference type="InterPro" id="IPR005467">
    <property type="entry name" value="His_kinase_dom"/>
</dbReference>
<dbReference type="PROSITE" id="PS50112">
    <property type="entry name" value="PAS"/>
    <property type="match status" value="2"/>
</dbReference>
<dbReference type="NCBIfam" id="TIGR00229">
    <property type="entry name" value="sensory_box"/>
    <property type="match status" value="2"/>
</dbReference>
<dbReference type="PROSITE" id="PS50109">
    <property type="entry name" value="HIS_KIN"/>
    <property type="match status" value="1"/>
</dbReference>
<dbReference type="InterPro" id="IPR052162">
    <property type="entry name" value="Sensor_kinase/Photoreceptor"/>
</dbReference>
<dbReference type="EMBL" id="VYQF01000010">
    <property type="protein sequence ID" value="KAA9035893.1"/>
    <property type="molecule type" value="Genomic_DNA"/>
</dbReference>
<dbReference type="Pfam" id="PF08448">
    <property type="entry name" value="PAS_4"/>
    <property type="match status" value="2"/>
</dbReference>
<keyword evidence="5" id="KW-0418">Kinase</keyword>
<accession>A0A5J5IB51</accession>
<feature type="domain" description="PAC" evidence="8">
    <location>
        <begin position="481"/>
        <end position="533"/>
    </location>
</feature>
<dbReference type="GO" id="GO:0000155">
    <property type="term" value="F:phosphorelay sensor kinase activity"/>
    <property type="evidence" value="ECO:0007669"/>
    <property type="project" value="InterPro"/>
</dbReference>
<dbReference type="InterPro" id="IPR036097">
    <property type="entry name" value="HisK_dim/P_sf"/>
</dbReference>
<keyword evidence="3" id="KW-0597">Phosphoprotein</keyword>
<gene>
    <name evidence="9" type="ORF">FW778_20295</name>
</gene>
<dbReference type="InterPro" id="IPR000014">
    <property type="entry name" value="PAS"/>
</dbReference>
<feature type="domain" description="Histidine kinase" evidence="6">
    <location>
        <begin position="663"/>
        <end position="879"/>
    </location>
</feature>
<comment type="catalytic activity">
    <reaction evidence="1">
        <text>ATP + protein L-histidine = ADP + protein N-phospho-L-histidine.</text>
        <dbReference type="EC" id="2.7.13.3"/>
    </reaction>
</comment>
<evidence type="ECO:0000256" key="4">
    <source>
        <dbReference type="ARBA" id="ARBA00022679"/>
    </source>
</evidence>
<dbReference type="SMART" id="SM00388">
    <property type="entry name" value="HisKA"/>
    <property type="match status" value="1"/>
</dbReference>
<dbReference type="InterPro" id="IPR036890">
    <property type="entry name" value="HATPase_C_sf"/>
</dbReference>
<dbReference type="Proteomes" id="UP000326903">
    <property type="component" value="Unassembled WGS sequence"/>
</dbReference>
<dbReference type="InterPro" id="IPR003661">
    <property type="entry name" value="HisK_dim/P_dom"/>
</dbReference>
<dbReference type="SMART" id="SM00091">
    <property type="entry name" value="PAS"/>
    <property type="match status" value="5"/>
</dbReference>
<dbReference type="InterPro" id="IPR004358">
    <property type="entry name" value="Sig_transdc_His_kin-like_C"/>
</dbReference>
<dbReference type="Gene3D" id="2.10.70.100">
    <property type="match status" value="2"/>
</dbReference>
<organism evidence="9 10">
    <name type="scientific">Ginsengibacter hankyongi</name>
    <dbReference type="NCBI Taxonomy" id="2607284"/>
    <lineage>
        <taxon>Bacteria</taxon>
        <taxon>Pseudomonadati</taxon>
        <taxon>Bacteroidota</taxon>
        <taxon>Chitinophagia</taxon>
        <taxon>Chitinophagales</taxon>
        <taxon>Chitinophagaceae</taxon>
        <taxon>Ginsengibacter</taxon>
    </lineage>
</organism>
<dbReference type="EC" id="2.7.13.3" evidence="2"/>
<evidence type="ECO:0000259" key="8">
    <source>
        <dbReference type="PROSITE" id="PS50113"/>
    </source>
</evidence>
<comment type="caution">
    <text evidence="9">The sequence shown here is derived from an EMBL/GenBank/DDBJ whole genome shotgun (WGS) entry which is preliminary data.</text>
</comment>
<dbReference type="InterPro" id="IPR000700">
    <property type="entry name" value="PAS-assoc_C"/>
</dbReference>
<dbReference type="Gene3D" id="3.30.565.10">
    <property type="entry name" value="Histidine kinase-like ATPase, C-terminal domain"/>
    <property type="match status" value="1"/>
</dbReference>
<dbReference type="Pfam" id="PF00512">
    <property type="entry name" value="HisKA"/>
    <property type="match status" value="1"/>
</dbReference>
<dbReference type="SMART" id="SM00086">
    <property type="entry name" value="PAC"/>
    <property type="match status" value="4"/>
</dbReference>
<dbReference type="InterPro" id="IPR003594">
    <property type="entry name" value="HATPase_dom"/>
</dbReference>
<dbReference type="InterPro" id="IPR013655">
    <property type="entry name" value="PAS_fold_3"/>
</dbReference>
<feature type="domain" description="PAC" evidence="8">
    <location>
        <begin position="355"/>
        <end position="407"/>
    </location>
</feature>
<name>A0A5J5IB51_9BACT</name>
<proteinExistence type="predicted"/>
<dbReference type="AlphaFoldDB" id="A0A5J5IB51"/>
<dbReference type="PROSITE" id="PS50113">
    <property type="entry name" value="PAC"/>
    <property type="match status" value="3"/>
</dbReference>
<evidence type="ECO:0000256" key="1">
    <source>
        <dbReference type="ARBA" id="ARBA00000085"/>
    </source>
</evidence>
<keyword evidence="10" id="KW-1185">Reference proteome</keyword>
<dbReference type="Pfam" id="PF08447">
    <property type="entry name" value="PAS_3"/>
    <property type="match status" value="3"/>
</dbReference>
<dbReference type="CDD" id="cd00130">
    <property type="entry name" value="PAS"/>
    <property type="match status" value="3"/>
</dbReference>
<dbReference type="InterPro" id="IPR001610">
    <property type="entry name" value="PAC"/>
</dbReference>
<protein>
    <recommendedName>
        <fullName evidence="2">histidine kinase</fullName>
        <ecNumber evidence="2">2.7.13.3</ecNumber>
    </recommendedName>
</protein>
<feature type="domain" description="PAC" evidence="8">
    <location>
        <begin position="607"/>
        <end position="659"/>
    </location>
</feature>
<dbReference type="SUPFAM" id="SSF55874">
    <property type="entry name" value="ATPase domain of HSP90 chaperone/DNA topoisomerase II/histidine kinase"/>
    <property type="match status" value="1"/>
</dbReference>
<dbReference type="PRINTS" id="PR00344">
    <property type="entry name" value="BCTRLSENSOR"/>
</dbReference>
<dbReference type="SMART" id="SM00387">
    <property type="entry name" value="HATPase_c"/>
    <property type="match status" value="1"/>
</dbReference>
<dbReference type="PANTHER" id="PTHR43304">
    <property type="entry name" value="PHYTOCHROME-LIKE PROTEIN CPH1"/>
    <property type="match status" value="1"/>
</dbReference>
<reference evidence="9 10" key="1">
    <citation type="submission" date="2019-09" db="EMBL/GenBank/DDBJ databases">
        <title>Draft genome sequence of Ginsengibacter sp. BR5-29.</title>
        <authorList>
            <person name="Im W.-T."/>
        </authorList>
    </citation>
    <scope>NUCLEOTIDE SEQUENCE [LARGE SCALE GENOMIC DNA]</scope>
    <source>
        <strain evidence="9 10">BR5-29</strain>
    </source>
</reference>
<feature type="domain" description="PAS" evidence="7">
    <location>
        <begin position="534"/>
        <end position="604"/>
    </location>
</feature>
<dbReference type="CDD" id="cd00082">
    <property type="entry name" value="HisKA"/>
    <property type="match status" value="1"/>
</dbReference>
<evidence type="ECO:0000313" key="9">
    <source>
        <dbReference type="EMBL" id="KAA9035893.1"/>
    </source>
</evidence>
<feature type="domain" description="PAS" evidence="7">
    <location>
        <begin position="408"/>
        <end position="479"/>
    </location>
</feature>
<evidence type="ECO:0000256" key="2">
    <source>
        <dbReference type="ARBA" id="ARBA00012438"/>
    </source>
</evidence>
<evidence type="ECO:0000259" key="6">
    <source>
        <dbReference type="PROSITE" id="PS50109"/>
    </source>
</evidence>
<sequence length="885" mass="100715">MLSSLCMRAPDKFDMTVGNNFEYFLNQALSPFAILTGEKFIFTFANAAYIQLMSGRELIGKSLEDAIPELEGQQFISLLQKVYITGVPYHVTEIAATALFAGDDQPSTRYFNLSYTPFKNRSGVTEGILASGYDVTEQVKLKKKQEKQVLDLQAYDLFMATPVAFALTRGPEHIMELANTAFLELTGRNASIIGKSIAEIFPEIATQGYLKLLNQVLNTRETIFLNESPVTFLKNGTREDMFVNMVLQPYFEDKNIAGILSIFTEVTDQVFSRKNVEESEERLRLATETTRLGTWEFLPQTGKLTWSDECKRIYQFPLDKEVNYELFSEHIFPDDKDFAQNAIEKAMDPSGPGSYDIEYRILRFTDKSVRWIRAQGKVFFYESKPVKFIGTVLDITEAKIKEEILRLNEQRLRLAVESGRLGTYELDVVNSKIIYSARLAEIFGFAPNTKKTHEDLRNALHPDDAHIRDEAHETAKKTGYLFYEARVLWQDKSVHWVRLNGNVVFDKLGNALRIYGTVLDITEQKEKEKLLKESQEKFELIADAIPHMIWEIEMDGKISYINKQWMDWSGLSLDDINNGGWSSVIHPDDLEKVANGWAHAFENKVVYIGECRFKNPGGGYSWFTLKTTPVRKENGEIKLWIGTATDIHDKKIIEQHKDEFISMASHELKTPVTTIKAYAYIAESILEAKGDEQTLAIIKKMGNQVNKLTELIEDLLDITKIQQGKLVYKDSAFDINELIKEVVDDMQKTSATHKIKMQLDATAIVNSDKDKLGQIINNFISNAIKYSPKADNIIVRSQLKRDGIELSVQDFGIGISKREQRNIFKQFYRVSDGTQSTFPGMGIGLFICAEIIARLGGRIWLESTVDKGSVFYAWLPFNHNTPANG</sequence>
<evidence type="ECO:0000256" key="5">
    <source>
        <dbReference type="ARBA" id="ARBA00022777"/>
    </source>
</evidence>
<dbReference type="InterPro" id="IPR035965">
    <property type="entry name" value="PAS-like_dom_sf"/>
</dbReference>
<evidence type="ECO:0000259" key="7">
    <source>
        <dbReference type="PROSITE" id="PS50112"/>
    </source>
</evidence>